<comment type="caution">
    <text evidence="3">The sequence shown here is derived from an EMBL/GenBank/DDBJ whole genome shotgun (WGS) entry which is preliminary data.</text>
</comment>
<dbReference type="Pfam" id="PF01757">
    <property type="entry name" value="Acyl_transf_3"/>
    <property type="match status" value="1"/>
</dbReference>
<gene>
    <name evidence="3" type="ORF">J8J14_09600</name>
</gene>
<feature type="transmembrane region" description="Helical" evidence="1">
    <location>
        <begin position="245"/>
        <end position="265"/>
    </location>
</feature>
<organism evidence="3 4">
    <name type="scientific">Pararoseomonas baculiformis</name>
    <dbReference type="NCBI Taxonomy" id="2820812"/>
    <lineage>
        <taxon>Bacteria</taxon>
        <taxon>Pseudomonadati</taxon>
        <taxon>Pseudomonadota</taxon>
        <taxon>Alphaproteobacteria</taxon>
        <taxon>Acetobacterales</taxon>
        <taxon>Acetobacteraceae</taxon>
        <taxon>Pararoseomonas</taxon>
    </lineage>
</organism>
<feature type="transmembrane region" description="Helical" evidence="1">
    <location>
        <begin position="52"/>
        <end position="78"/>
    </location>
</feature>
<keyword evidence="3" id="KW-0808">Transferase</keyword>
<proteinExistence type="predicted"/>
<feature type="transmembrane region" description="Helical" evidence="1">
    <location>
        <begin position="154"/>
        <end position="179"/>
    </location>
</feature>
<feature type="transmembrane region" description="Helical" evidence="1">
    <location>
        <begin position="221"/>
        <end position="240"/>
    </location>
</feature>
<feature type="transmembrane region" description="Helical" evidence="1">
    <location>
        <begin position="191"/>
        <end position="209"/>
    </location>
</feature>
<dbReference type="PANTHER" id="PTHR23028:SF134">
    <property type="entry name" value="PUTATIVE (AFU_ORTHOLOGUE AFUA_4G08520)-RELATED"/>
    <property type="match status" value="1"/>
</dbReference>
<feature type="transmembrane region" description="Helical" evidence="1">
    <location>
        <begin position="285"/>
        <end position="303"/>
    </location>
</feature>
<evidence type="ECO:0000313" key="3">
    <source>
        <dbReference type="EMBL" id="MBP0445034.1"/>
    </source>
</evidence>
<keyword evidence="1" id="KW-1133">Transmembrane helix</keyword>
<name>A0ABS4ADE6_9PROT</name>
<accession>A0ABS4ADE6</accession>
<sequence>MRNLRLDSLRGIAALCVLLHHALHISNAGLESRLLAPSIYDIAPSDLLGRIIVMATNGGMAVWIFFVLSGAVLMASLLREERFTLATVVNFTGRRVFRIYPALIVAVVAFGAASHLQLPAGYSQPFTVSEILENSLLVSSTVNGGTWTLQTEMLMVPLLLAIGWLTSLFGLLVPVAFLFWAPTTLILGSPFGSPLLTIALPAFALGMLVPTRMAEDAFKQLPRWSWLLFLGAMVGARVYFSINSLLGILVILFLAFCGIASLYHGKERKHPFDHPWLVFLGRVSYSVYLLHVMVVWGLFSVYANLIGASRIAESYLLFGGLFAIGAAAITIPLSYLLERYVERPFIMLGQRLFAKRVAEPVSSRLAAP</sequence>
<dbReference type="InterPro" id="IPR002656">
    <property type="entry name" value="Acyl_transf_3_dom"/>
</dbReference>
<feature type="transmembrane region" description="Helical" evidence="1">
    <location>
        <begin position="315"/>
        <end position="337"/>
    </location>
</feature>
<keyword evidence="1" id="KW-0472">Membrane</keyword>
<evidence type="ECO:0000256" key="1">
    <source>
        <dbReference type="SAM" id="Phobius"/>
    </source>
</evidence>
<feature type="transmembrane region" description="Helical" evidence="1">
    <location>
        <begin position="99"/>
        <end position="118"/>
    </location>
</feature>
<dbReference type="EMBL" id="JAGIZB010000007">
    <property type="protein sequence ID" value="MBP0445034.1"/>
    <property type="molecule type" value="Genomic_DNA"/>
</dbReference>
<evidence type="ECO:0000259" key="2">
    <source>
        <dbReference type="Pfam" id="PF01757"/>
    </source>
</evidence>
<keyword evidence="4" id="KW-1185">Reference proteome</keyword>
<dbReference type="InterPro" id="IPR050879">
    <property type="entry name" value="Acyltransferase_3"/>
</dbReference>
<dbReference type="RefSeq" id="WP_209379276.1">
    <property type="nucleotide sequence ID" value="NZ_JAGIZB010000007.1"/>
</dbReference>
<dbReference type="Proteomes" id="UP000681594">
    <property type="component" value="Unassembled WGS sequence"/>
</dbReference>
<feature type="domain" description="Acyltransferase 3" evidence="2">
    <location>
        <begin position="4"/>
        <end position="337"/>
    </location>
</feature>
<protein>
    <submittedName>
        <fullName evidence="3">Acyltransferase</fullName>
    </submittedName>
</protein>
<reference evidence="3 4" key="1">
    <citation type="submission" date="2021-03" db="EMBL/GenBank/DDBJ databases">
        <authorList>
            <person name="So Y."/>
        </authorList>
    </citation>
    <scope>NUCLEOTIDE SEQUENCE [LARGE SCALE GENOMIC DNA]</scope>
    <source>
        <strain evidence="3 4">SSH11</strain>
    </source>
</reference>
<dbReference type="PANTHER" id="PTHR23028">
    <property type="entry name" value="ACETYLTRANSFERASE"/>
    <property type="match status" value="1"/>
</dbReference>
<dbReference type="GO" id="GO:0016746">
    <property type="term" value="F:acyltransferase activity"/>
    <property type="evidence" value="ECO:0007669"/>
    <property type="project" value="UniProtKB-KW"/>
</dbReference>
<keyword evidence="3" id="KW-0012">Acyltransferase</keyword>
<keyword evidence="1" id="KW-0812">Transmembrane</keyword>
<evidence type="ECO:0000313" key="4">
    <source>
        <dbReference type="Proteomes" id="UP000681594"/>
    </source>
</evidence>